<dbReference type="EMBL" id="GBXM01061606">
    <property type="protein sequence ID" value="JAH46971.1"/>
    <property type="molecule type" value="Transcribed_RNA"/>
</dbReference>
<sequence length="36" mass="4327">MRFSFKIHRYLSTHVDTKKSCVYACFVHPVDYFVSN</sequence>
<proteinExistence type="predicted"/>
<reference evidence="1" key="2">
    <citation type="journal article" date="2015" name="Fish Shellfish Immunol.">
        <title>Early steps in the European eel (Anguilla anguilla)-Vibrio vulnificus interaction in the gills: Role of the RtxA13 toxin.</title>
        <authorList>
            <person name="Callol A."/>
            <person name="Pajuelo D."/>
            <person name="Ebbesson L."/>
            <person name="Teles M."/>
            <person name="MacKenzie S."/>
            <person name="Amaro C."/>
        </authorList>
    </citation>
    <scope>NUCLEOTIDE SEQUENCE</scope>
</reference>
<organism evidence="1">
    <name type="scientific">Anguilla anguilla</name>
    <name type="common">European freshwater eel</name>
    <name type="synonym">Muraena anguilla</name>
    <dbReference type="NCBI Taxonomy" id="7936"/>
    <lineage>
        <taxon>Eukaryota</taxon>
        <taxon>Metazoa</taxon>
        <taxon>Chordata</taxon>
        <taxon>Craniata</taxon>
        <taxon>Vertebrata</taxon>
        <taxon>Euteleostomi</taxon>
        <taxon>Actinopterygii</taxon>
        <taxon>Neopterygii</taxon>
        <taxon>Teleostei</taxon>
        <taxon>Anguilliformes</taxon>
        <taxon>Anguillidae</taxon>
        <taxon>Anguilla</taxon>
    </lineage>
</organism>
<protein>
    <submittedName>
        <fullName evidence="1">Uncharacterized protein</fullName>
    </submittedName>
</protein>
<accession>A0A0E9T080</accession>
<dbReference type="AlphaFoldDB" id="A0A0E9T080"/>
<name>A0A0E9T080_ANGAN</name>
<evidence type="ECO:0000313" key="1">
    <source>
        <dbReference type="EMBL" id="JAH46971.1"/>
    </source>
</evidence>
<reference evidence="1" key="1">
    <citation type="submission" date="2014-11" db="EMBL/GenBank/DDBJ databases">
        <authorList>
            <person name="Amaro Gonzalez C."/>
        </authorList>
    </citation>
    <scope>NUCLEOTIDE SEQUENCE</scope>
</reference>